<evidence type="ECO:0000256" key="10">
    <source>
        <dbReference type="ARBA" id="ARBA00023163"/>
    </source>
</evidence>
<dbReference type="Pfam" id="PF20238">
    <property type="entry name" value="BIM1-like_dom"/>
    <property type="match status" value="1"/>
</dbReference>
<feature type="domain" description="NAC-A/B" evidence="15">
    <location>
        <begin position="220"/>
        <end position="285"/>
    </location>
</feature>
<dbReference type="CDD" id="cd21176">
    <property type="entry name" value="LPMO_auxiliary-like"/>
    <property type="match status" value="1"/>
</dbReference>
<feature type="region of interest" description="Disordered" evidence="13">
    <location>
        <begin position="305"/>
        <end position="347"/>
    </location>
</feature>
<dbReference type="PROSITE" id="PS51151">
    <property type="entry name" value="NAC_AB"/>
    <property type="match status" value="1"/>
</dbReference>
<feature type="compositionally biased region" description="Polar residues" evidence="13">
    <location>
        <begin position="162"/>
        <end position="179"/>
    </location>
</feature>
<organism evidence="16 17">
    <name type="scientific">Melanomma pulvis-pyrius CBS 109.77</name>
    <dbReference type="NCBI Taxonomy" id="1314802"/>
    <lineage>
        <taxon>Eukaryota</taxon>
        <taxon>Fungi</taxon>
        <taxon>Dikarya</taxon>
        <taxon>Ascomycota</taxon>
        <taxon>Pezizomycotina</taxon>
        <taxon>Dothideomycetes</taxon>
        <taxon>Pleosporomycetidae</taxon>
        <taxon>Pleosporales</taxon>
        <taxon>Melanommataceae</taxon>
        <taxon>Melanomma</taxon>
    </lineage>
</organism>
<protein>
    <recommendedName>
        <fullName evidence="4 12">Nascent polypeptide-associated complex subunit beta</fullName>
    </recommendedName>
</protein>
<keyword evidence="11" id="KW-0539">Nucleus</keyword>
<dbReference type="AlphaFoldDB" id="A0A6A6XW07"/>
<keyword evidence="8" id="KW-0653">Protein transport</keyword>
<dbReference type="Pfam" id="PF01849">
    <property type="entry name" value="NAC"/>
    <property type="match status" value="1"/>
</dbReference>
<name>A0A6A6XW07_9PLEO</name>
<feature type="region of interest" description="Disordered" evidence="13">
    <location>
        <begin position="162"/>
        <end position="223"/>
    </location>
</feature>
<evidence type="ECO:0000256" key="7">
    <source>
        <dbReference type="ARBA" id="ARBA00022491"/>
    </source>
</evidence>
<evidence type="ECO:0000256" key="13">
    <source>
        <dbReference type="SAM" id="MobiDB-lite"/>
    </source>
</evidence>
<feature type="compositionally biased region" description="Basic residues" evidence="13">
    <location>
        <begin position="207"/>
        <end position="217"/>
    </location>
</feature>
<comment type="subcellular location">
    <subcellularLocation>
        <location evidence="2">Cytoplasm</location>
    </subcellularLocation>
    <subcellularLocation>
        <location evidence="1">Nucleus</location>
    </subcellularLocation>
</comment>
<evidence type="ECO:0000256" key="2">
    <source>
        <dbReference type="ARBA" id="ARBA00004496"/>
    </source>
</evidence>
<sequence length="347" mass="36745">MLSNALTLFSLLPLATAHFVLNYPTARGFDDDKAPNFPCGGFDSVKTPRSPWPQTGGPIQLDMHHTQTNLAVYLSIGDNPGSNFSIVLRPQLAEEGPGNFCLGMVSVPAGLNISDGTPATIQVVSNGDPDGGLYQCADVTLTSAALSTDDYNSHCKNGTVKVTQENMSGNPNGTATETPASTASGAVASSSSTALGSHPTAVSGKGTPRRKVKKVHKSAGTDDKKLQTALKKLNVQPIQAIEEVNMFKSDGNVIHFSAPKVHASVPANTFAIYGNGEDKELTELVPGILNQLGPDSLASLRKLAESYQSMQKEKGEDEDKKDDDEDDEDDIPDLIAGENFETKTEVE</sequence>
<evidence type="ECO:0000256" key="12">
    <source>
        <dbReference type="RuleBase" id="RU361272"/>
    </source>
</evidence>
<comment type="similarity">
    <text evidence="3 12">Belongs to the NAC-beta family.</text>
</comment>
<feature type="compositionally biased region" description="Low complexity" evidence="13">
    <location>
        <begin position="180"/>
        <end position="197"/>
    </location>
</feature>
<evidence type="ECO:0000256" key="8">
    <source>
        <dbReference type="ARBA" id="ARBA00022927"/>
    </source>
</evidence>
<dbReference type="InterPro" id="IPR002715">
    <property type="entry name" value="Nas_poly-pep-assoc_cplx_dom"/>
</dbReference>
<dbReference type="OrthoDB" id="2146436at2759"/>
<evidence type="ECO:0000256" key="3">
    <source>
        <dbReference type="ARBA" id="ARBA00005296"/>
    </source>
</evidence>
<dbReference type="InterPro" id="IPR038187">
    <property type="entry name" value="NAC_A/B_dom_sf"/>
</dbReference>
<dbReference type="CDD" id="cd22055">
    <property type="entry name" value="NAC_BTF3"/>
    <property type="match status" value="1"/>
</dbReference>
<evidence type="ECO:0000313" key="16">
    <source>
        <dbReference type="EMBL" id="KAF2800726.1"/>
    </source>
</evidence>
<gene>
    <name evidence="16" type="ORF">K505DRAFT_396946</name>
</gene>
<evidence type="ECO:0000256" key="11">
    <source>
        <dbReference type="ARBA" id="ARBA00023242"/>
    </source>
</evidence>
<keyword evidence="14" id="KW-0732">Signal</keyword>
<keyword evidence="7" id="KW-0678">Repressor</keyword>
<dbReference type="SMART" id="SM01407">
    <property type="entry name" value="NAC"/>
    <property type="match status" value="1"/>
</dbReference>
<evidence type="ECO:0000256" key="9">
    <source>
        <dbReference type="ARBA" id="ARBA00023015"/>
    </source>
</evidence>
<keyword evidence="10 12" id="KW-0804">Transcription</keyword>
<dbReference type="InterPro" id="IPR046530">
    <property type="entry name" value="BIM1-like_dom"/>
</dbReference>
<keyword evidence="9 12" id="KW-0805">Transcription regulation</keyword>
<evidence type="ECO:0000256" key="5">
    <source>
        <dbReference type="ARBA" id="ARBA00022448"/>
    </source>
</evidence>
<evidence type="ECO:0000256" key="14">
    <source>
        <dbReference type="SAM" id="SignalP"/>
    </source>
</evidence>
<dbReference type="PANTHER" id="PTHR10351">
    <property type="entry name" value="TRANSCRIPTION FACTOR BTF3 FAMILY MEMBER"/>
    <property type="match status" value="1"/>
</dbReference>
<keyword evidence="5" id="KW-0813">Transport</keyword>
<dbReference type="GO" id="GO:0005737">
    <property type="term" value="C:cytoplasm"/>
    <property type="evidence" value="ECO:0007669"/>
    <property type="project" value="UniProtKB-SubCell"/>
</dbReference>
<keyword evidence="17" id="KW-1185">Reference proteome</keyword>
<proteinExistence type="inferred from homology"/>
<feature type="chain" id="PRO_5025525718" description="Nascent polypeptide-associated complex subunit beta" evidence="14">
    <location>
        <begin position="18"/>
        <end position="347"/>
    </location>
</feature>
<dbReference type="GO" id="GO:0015031">
    <property type="term" value="P:protein transport"/>
    <property type="evidence" value="ECO:0007669"/>
    <property type="project" value="UniProtKB-KW"/>
</dbReference>
<dbReference type="Proteomes" id="UP000799757">
    <property type="component" value="Unassembled WGS sequence"/>
</dbReference>
<dbReference type="FunFam" id="2.20.70.30:FF:000003">
    <property type="entry name" value="Nascent polypeptide-associated complex subunit beta"/>
    <property type="match status" value="1"/>
</dbReference>
<keyword evidence="6" id="KW-0963">Cytoplasm</keyword>
<dbReference type="GO" id="GO:0005634">
    <property type="term" value="C:nucleus"/>
    <property type="evidence" value="ECO:0007669"/>
    <property type="project" value="UniProtKB-SubCell"/>
</dbReference>
<comment type="subunit">
    <text evidence="12">Part of the nascent polypeptide-associated complex (NAC).</text>
</comment>
<evidence type="ECO:0000313" key="17">
    <source>
        <dbReference type="Proteomes" id="UP000799757"/>
    </source>
</evidence>
<dbReference type="Gene3D" id="2.20.70.30">
    <property type="entry name" value="Nascent polypeptide-associated complex domain"/>
    <property type="match status" value="1"/>
</dbReference>
<evidence type="ECO:0000256" key="4">
    <source>
        <dbReference type="ARBA" id="ARBA00022192"/>
    </source>
</evidence>
<evidence type="ECO:0000256" key="1">
    <source>
        <dbReference type="ARBA" id="ARBA00004123"/>
    </source>
</evidence>
<feature type="compositionally biased region" description="Acidic residues" evidence="13">
    <location>
        <begin position="319"/>
        <end position="332"/>
    </location>
</feature>
<feature type="signal peptide" evidence="14">
    <location>
        <begin position="1"/>
        <end position="17"/>
    </location>
</feature>
<evidence type="ECO:0000259" key="15">
    <source>
        <dbReference type="PROSITE" id="PS51151"/>
    </source>
</evidence>
<dbReference type="EMBL" id="MU001743">
    <property type="protein sequence ID" value="KAF2800726.1"/>
    <property type="molecule type" value="Genomic_DNA"/>
</dbReference>
<accession>A0A6A6XW07</accession>
<dbReference type="InterPro" id="IPR039370">
    <property type="entry name" value="BTF3"/>
</dbReference>
<evidence type="ECO:0000256" key="6">
    <source>
        <dbReference type="ARBA" id="ARBA00022490"/>
    </source>
</evidence>
<reference evidence="16" key="1">
    <citation type="journal article" date="2020" name="Stud. Mycol.">
        <title>101 Dothideomycetes genomes: a test case for predicting lifestyles and emergence of pathogens.</title>
        <authorList>
            <person name="Haridas S."/>
            <person name="Albert R."/>
            <person name="Binder M."/>
            <person name="Bloem J."/>
            <person name="Labutti K."/>
            <person name="Salamov A."/>
            <person name="Andreopoulos B."/>
            <person name="Baker S."/>
            <person name="Barry K."/>
            <person name="Bills G."/>
            <person name="Bluhm B."/>
            <person name="Cannon C."/>
            <person name="Castanera R."/>
            <person name="Culley D."/>
            <person name="Daum C."/>
            <person name="Ezra D."/>
            <person name="Gonzalez J."/>
            <person name="Henrissat B."/>
            <person name="Kuo A."/>
            <person name="Liang C."/>
            <person name="Lipzen A."/>
            <person name="Lutzoni F."/>
            <person name="Magnuson J."/>
            <person name="Mondo S."/>
            <person name="Nolan M."/>
            <person name="Ohm R."/>
            <person name="Pangilinan J."/>
            <person name="Park H.-J."/>
            <person name="Ramirez L."/>
            <person name="Alfaro M."/>
            <person name="Sun H."/>
            <person name="Tritt A."/>
            <person name="Yoshinaga Y."/>
            <person name="Zwiers L.-H."/>
            <person name="Turgeon B."/>
            <person name="Goodwin S."/>
            <person name="Spatafora J."/>
            <person name="Crous P."/>
            <person name="Grigoriev I."/>
        </authorList>
    </citation>
    <scope>NUCLEOTIDE SEQUENCE</scope>
    <source>
        <strain evidence="16">CBS 109.77</strain>
    </source>
</reference>